<dbReference type="PANTHER" id="PTHR38038">
    <property type="entry name" value="PENICILLIN-BINDING PROTEIN ACTIVATOR LPOA"/>
    <property type="match status" value="1"/>
</dbReference>
<dbReference type="SUPFAM" id="SSF53822">
    <property type="entry name" value="Periplasmic binding protein-like I"/>
    <property type="match status" value="1"/>
</dbReference>
<dbReference type="Proteomes" id="UP000031572">
    <property type="component" value="Unassembled WGS sequence"/>
</dbReference>
<dbReference type="Gene3D" id="3.40.50.2300">
    <property type="match status" value="2"/>
</dbReference>
<sequence length="408" mass="43761">MWKRWAKVILLNSVCSGLCLSAGANTTGADSDGAASFDSAPIVRTAQNDLALPPADAFPANALTAAPVARVALLLPLRSDTLAEAAAAVRAGFMAAHEREQDGVEVSVVETGDAPQDVLAGYAAAAAQVDIVVGPLSRTGVAAVAQSDVLDKPTIALTPPDSQDGEEVALPRQMLVMGLSIEDEARQVVSWAGASGKWSKAYVLHTQAAWQRRAARAFEMQWLKLGMEPEMVEVAANDGFLNGRTLLQLKKQIQGDKSTLVFAALDARQARQVRAILGNDIALYGTSQLNPFVRADANDAERSVEMNGTRLLDIPWLLQPDHPAVMVYPRLVVDPGHRHNADLERLYALGIDAYRVAHEIAAQHRDFQLDGVTGKLKVHFDKTKAHFERSAQPAVYRDGLVVSEGGAQ</sequence>
<dbReference type="GO" id="GO:0009252">
    <property type="term" value="P:peptidoglycan biosynthetic process"/>
    <property type="evidence" value="ECO:0007669"/>
    <property type="project" value="TreeGrafter"/>
</dbReference>
<protein>
    <recommendedName>
        <fullName evidence="5">Lipoprotein</fullName>
    </recommendedName>
</protein>
<dbReference type="InterPro" id="IPR028082">
    <property type="entry name" value="Peripla_BP_I"/>
</dbReference>
<accession>A0A0C2BYB1</accession>
<reference evidence="3 4" key="1">
    <citation type="submission" date="2014-12" db="EMBL/GenBank/DDBJ databases">
        <title>Denitrispirillum autotrophicum gen. nov., sp. nov., Denitrifying, Facultatively Autotrophic Bacteria Isolated from Rice Paddy Soil.</title>
        <authorList>
            <person name="Ishii S."/>
            <person name="Ashida N."/>
            <person name="Ohno H."/>
            <person name="Otsuka S."/>
            <person name="Yokota A."/>
            <person name="Senoo K."/>
        </authorList>
    </citation>
    <scope>NUCLEOTIDE SEQUENCE [LARGE SCALE GENOMIC DNA]</scope>
    <source>
        <strain evidence="3 4">TSA66</strain>
    </source>
</reference>
<dbReference type="AlphaFoldDB" id="A0A0C2BYB1"/>
<dbReference type="STRING" id="709839.TSA66_22790"/>
<feature type="chain" id="PRO_5002146832" description="Lipoprotein" evidence="2">
    <location>
        <begin position="25"/>
        <end position="408"/>
    </location>
</feature>
<keyword evidence="4" id="KW-1185">Reference proteome</keyword>
<proteinExistence type="predicted"/>
<evidence type="ECO:0000313" key="4">
    <source>
        <dbReference type="Proteomes" id="UP000031572"/>
    </source>
</evidence>
<name>A0A0C2BYB1_9BURK</name>
<dbReference type="InterPro" id="IPR007443">
    <property type="entry name" value="LpoA"/>
</dbReference>
<dbReference type="PANTHER" id="PTHR38038:SF1">
    <property type="entry name" value="PENICILLIN-BINDING PROTEIN ACTIVATOR LPOA"/>
    <property type="match status" value="1"/>
</dbReference>
<dbReference type="OrthoDB" id="9152130at2"/>
<feature type="signal peptide" evidence="2">
    <location>
        <begin position="1"/>
        <end position="24"/>
    </location>
</feature>
<dbReference type="RefSeq" id="WP_040041648.1">
    <property type="nucleotide sequence ID" value="NZ_JWJG01000028.1"/>
</dbReference>
<dbReference type="Pfam" id="PF04348">
    <property type="entry name" value="LppC"/>
    <property type="match status" value="1"/>
</dbReference>
<dbReference type="EMBL" id="JWJG01000028">
    <property type="protein sequence ID" value="KIF83016.1"/>
    <property type="molecule type" value="Genomic_DNA"/>
</dbReference>
<dbReference type="GO" id="GO:0031241">
    <property type="term" value="C:periplasmic side of cell outer membrane"/>
    <property type="evidence" value="ECO:0007669"/>
    <property type="project" value="TreeGrafter"/>
</dbReference>
<gene>
    <name evidence="3" type="ORF">TSA66_22790</name>
</gene>
<keyword evidence="2" id="KW-0732">Signal</keyword>
<evidence type="ECO:0008006" key="5">
    <source>
        <dbReference type="Google" id="ProtNLM"/>
    </source>
</evidence>
<organism evidence="3 4">
    <name type="scientific">Noviherbaspirillum autotrophicum</name>
    <dbReference type="NCBI Taxonomy" id="709839"/>
    <lineage>
        <taxon>Bacteria</taxon>
        <taxon>Pseudomonadati</taxon>
        <taxon>Pseudomonadota</taxon>
        <taxon>Betaproteobacteria</taxon>
        <taxon>Burkholderiales</taxon>
        <taxon>Oxalobacteraceae</taxon>
        <taxon>Noviherbaspirillum</taxon>
    </lineage>
</organism>
<evidence type="ECO:0000256" key="1">
    <source>
        <dbReference type="ARBA" id="ARBA00023136"/>
    </source>
</evidence>
<comment type="caution">
    <text evidence="3">The sequence shown here is derived from an EMBL/GenBank/DDBJ whole genome shotgun (WGS) entry which is preliminary data.</text>
</comment>
<keyword evidence="1" id="KW-0472">Membrane</keyword>
<evidence type="ECO:0000256" key="2">
    <source>
        <dbReference type="SAM" id="SignalP"/>
    </source>
</evidence>
<evidence type="ECO:0000313" key="3">
    <source>
        <dbReference type="EMBL" id="KIF83016.1"/>
    </source>
</evidence>
<dbReference type="GO" id="GO:0030234">
    <property type="term" value="F:enzyme regulator activity"/>
    <property type="evidence" value="ECO:0007669"/>
    <property type="project" value="TreeGrafter"/>
</dbReference>